<comment type="caution">
    <text evidence="1">The sequence shown here is derived from an EMBL/GenBank/DDBJ whole genome shotgun (WGS) entry which is preliminary data.</text>
</comment>
<protein>
    <submittedName>
        <fullName evidence="1">Uncharacterized protein</fullName>
    </submittedName>
</protein>
<dbReference type="AlphaFoldDB" id="A0A9N7Z0X6"/>
<keyword evidence="2" id="KW-1185">Reference proteome</keyword>
<name>A0A9N7Z0X6_PLEPL</name>
<evidence type="ECO:0000313" key="2">
    <source>
        <dbReference type="Proteomes" id="UP001153269"/>
    </source>
</evidence>
<sequence length="173" mass="18163">MSASQSNNQLASLPAKHSSFPSVGCKAHLLEVRVRMQGEEINKVSWLSIFLACSGGVFRLRGGGGAVERAGVTYKEKPEPAVEVSPACEASVSCAVKAQSLAGCSTMSSGPLSRRFSVRHREVLIRLHLTAPARKAGRGLGTRSAAATLDSCRALLADQLSYGDRWGNPPAGA</sequence>
<reference evidence="1" key="1">
    <citation type="submission" date="2020-03" db="EMBL/GenBank/DDBJ databases">
        <authorList>
            <person name="Weist P."/>
        </authorList>
    </citation>
    <scope>NUCLEOTIDE SEQUENCE</scope>
</reference>
<dbReference type="Proteomes" id="UP001153269">
    <property type="component" value="Unassembled WGS sequence"/>
</dbReference>
<gene>
    <name evidence="1" type="ORF">PLEPLA_LOCUS39327</name>
</gene>
<evidence type="ECO:0000313" key="1">
    <source>
        <dbReference type="EMBL" id="CAB1451633.1"/>
    </source>
</evidence>
<proteinExistence type="predicted"/>
<organism evidence="1 2">
    <name type="scientific">Pleuronectes platessa</name>
    <name type="common">European plaice</name>
    <dbReference type="NCBI Taxonomy" id="8262"/>
    <lineage>
        <taxon>Eukaryota</taxon>
        <taxon>Metazoa</taxon>
        <taxon>Chordata</taxon>
        <taxon>Craniata</taxon>
        <taxon>Vertebrata</taxon>
        <taxon>Euteleostomi</taxon>
        <taxon>Actinopterygii</taxon>
        <taxon>Neopterygii</taxon>
        <taxon>Teleostei</taxon>
        <taxon>Neoteleostei</taxon>
        <taxon>Acanthomorphata</taxon>
        <taxon>Carangaria</taxon>
        <taxon>Pleuronectiformes</taxon>
        <taxon>Pleuronectoidei</taxon>
        <taxon>Pleuronectidae</taxon>
        <taxon>Pleuronectes</taxon>
    </lineage>
</organism>
<accession>A0A9N7Z0X6</accession>
<dbReference type="EMBL" id="CADEAL010004094">
    <property type="protein sequence ID" value="CAB1451633.1"/>
    <property type="molecule type" value="Genomic_DNA"/>
</dbReference>